<feature type="domain" description="Peptidase M14" evidence="5">
    <location>
        <begin position="33"/>
        <end position="330"/>
    </location>
</feature>
<organism evidence="6 7">
    <name type="scientific">Hymenobacter aerilatus</name>
    <dbReference type="NCBI Taxonomy" id="2932251"/>
    <lineage>
        <taxon>Bacteria</taxon>
        <taxon>Pseudomonadati</taxon>
        <taxon>Bacteroidota</taxon>
        <taxon>Cytophagia</taxon>
        <taxon>Cytophagales</taxon>
        <taxon>Hymenobacteraceae</taxon>
        <taxon>Hymenobacter</taxon>
    </lineage>
</organism>
<sequence>MLPLFLSVFLLASSPTAPPADWSTPFERSNGNTTATYDQCIAYYQRLGKTYKEITVREAGETDSGRPLHEVVISTGGGKADPATARRQGRRVVLIQNGIHPGEPEGIDASMMLARDLVQKPELRQLLRNTTVVLIPIYNIGGALNRNSTTRVNQNGPESYGFRGNARNLDLNRDYVKQDSRNARSFATLFQRWQPDIFLDNHTSNGADYQYTMTLIPTQKDKLHPALSQYLTAQLLPSLYQGMNQKQWPLTPYVDFPGRTPDARGLVGFLETPRYSTGYAALFNTIGFVTETHMLKAFAPRVRATYDFMKVLLQTVQAQDDALAQARIAAAQQLAAQQDFPVAWQLDTTRAETFTFRGYLGHLKPSEVSGQPRLYYNQQEPYTKPIPFYNSFRATTTVRRPAAYLIPQAWGEVVERLRRAGVQLQRLRQDTALTADFYHIDDYKTSSRPYEGHYLHSQVQVTTQPQAARFLRGDYVALLNQPAARYLVEVLEPQATDSFFAWGFFDSVLQQKEHFSDYVFEDLAADLLRQQPALRLRLEKLKKENAAFAANGSAQLEWVYRNSPHYEKAYLRYPIARWLGGTLPVD</sequence>
<proteinExistence type="inferred from homology"/>
<dbReference type="GO" id="GO:0008270">
    <property type="term" value="F:zinc ion binding"/>
    <property type="evidence" value="ECO:0007669"/>
    <property type="project" value="InterPro"/>
</dbReference>
<reference evidence="6 7" key="1">
    <citation type="submission" date="2022-04" db="EMBL/GenBank/DDBJ databases">
        <title>Hymenobacter sp. isolated from the air.</title>
        <authorList>
            <person name="Won M."/>
            <person name="Lee C.-M."/>
            <person name="Woen H.-Y."/>
            <person name="Kwon S.-W."/>
        </authorList>
    </citation>
    <scope>NUCLEOTIDE SEQUENCE [LARGE SCALE GENOMIC DNA]</scope>
    <source>
        <strain evidence="7">5413 J-13</strain>
    </source>
</reference>
<dbReference type="InterPro" id="IPR000834">
    <property type="entry name" value="Peptidase_M14"/>
</dbReference>
<comment type="cofactor">
    <cofactor evidence="1">
        <name>Zn(2+)</name>
        <dbReference type="ChEBI" id="CHEBI:29105"/>
    </cofactor>
</comment>
<dbReference type="RefSeq" id="WP_245095524.1">
    <property type="nucleotide sequence ID" value="NZ_CP095053.1"/>
</dbReference>
<evidence type="ECO:0000313" key="6">
    <source>
        <dbReference type="EMBL" id="UOR06506.1"/>
    </source>
</evidence>
<dbReference type="PROSITE" id="PS52035">
    <property type="entry name" value="PEPTIDASE_M14"/>
    <property type="match status" value="1"/>
</dbReference>
<dbReference type="SUPFAM" id="SSF53187">
    <property type="entry name" value="Zn-dependent exopeptidases"/>
    <property type="match status" value="1"/>
</dbReference>
<dbReference type="CDD" id="cd06241">
    <property type="entry name" value="M14-like"/>
    <property type="match status" value="1"/>
</dbReference>
<dbReference type="Gene3D" id="3.40.630.10">
    <property type="entry name" value="Zn peptidases"/>
    <property type="match status" value="1"/>
</dbReference>
<dbReference type="AlphaFoldDB" id="A0A8T9T322"/>
<accession>A0A8T9T322</accession>
<protein>
    <submittedName>
        <fullName evidence="6">M14 family metallopeptidase</fullName>
    </submittedName>
</protein>
<evidence type="ECO:0000313" key="7">
    <source>
        <dbReference type="Proteomes" id="UP000829925"/>
    </source>
</evidence>
<keyword evidence="7" id="KW-1185">Reference proteome</keyword>
<dbReference type="Proteomes" id="UP000829925">
    <property type="component" value="Chromosome"/>
</dbReference>
<feature type="signal peptide" evidence="4">
    <location>
        <begin position="1"/>
        <end position="19"/>
    </location>
</feature>
<dbReference type="GO" id="GO:0004181">
    <property type="term" value="F:metallocarboxypeptidase activity"/>
    <property type="evidence" value="ECO:0007669"/>
    <property type="project" value="InterPro"/>
</dbReference>
<evidence type="ECO:0000259" key="5">
    <source>
        <dbReference type="PROSITE" id="PS52035"/>
    </source>
</evidence>
<evidence type="ECO:0000256" key="2">
    <source>
        <dbReference type="ARBA" id="ARBA00005988"/>
    </source>
</evidence>
<evidence type="ECO:0000256" key="3">
    <source>
        <dbReference type="PROSITE-ProRule" id="PRU01379"/>
    </source>
</evidence>
<dbReference type="PANTHER" id="PTHR11705">
    <property type="entry name" value="PROTEASE FAMILY M14 CARBOXYPEPTIDASE A,B"/>
    <property type="match status" value="1"/>
</dbReference>
<dbReference type="PANTHER" id="PTHR11705:SF145">
    <property type="entry name" value="PEPTIDASE M14 CARBOXYPEPTIDASE A DOMAIN-CONTAINING PROTEIN"/>
    <property type="match status" value="1"/>
</dbReference>
<dbReference type="KEGG" id="haei:MUN82_05280"/>
<gene>
    <name evidence="6" type="ORF">MUN82_05280</name>
</gene>
<dbReference type="GO" id="GO:0006508">
    <property type="term" value="P:proteolysis"/>
    <property type="evidence" value="ECO:0007669"/>
    <property type="project" value="InterPro"/>
</dbReference>
<dbReference type="EMBL" id="CP095053">
    <property type="protein sequence ID" value="UOR06506.1"/>
    <property type="molecule type" value="Genomic_DNA"/>
</dbReference>
<name>A0A8T9T322_9BACT</name>
<dbReference type="GO" id="GO:0005615">
    <property type="term" value="C:extracellular space"/>
    <property type="evidence" value="ECO:0007669"/>
    <property type="project" value="TreeGrafter"/>
</dbReference>
<comment type="similarity">
    <text evidence="2 3">Belongs to the peptidase M14 family.</text>
</comment>
<keyword evidence="4" id="KW-0732">Signal</keyword>
<feature type="chain" id="PRO_5035787530" evidence="4">
    <location>
        <begin position="20"/>
        <end position="586"/>
    </location>
</feature>
<dbReference type="Pfam" id="PF00246">
    <property type="entry name" value="Peptidase_M14"/>
    <property type="match status" value="1"/>
</dbReference>
<evidence type="ECO:0000256" key="4">
    <source>
        <dbReference type="SAM" id="SignalP"/>
    </source>
</evidence>
<evidence type="ECO:0000256" key="1">
    <source>
        <dbReference type="ARBA" id="ARBA00001947"/>
    </source>
</evidence>
<comment type="caution">
    <text evidence="3">Lacks conserved residue(s) required for the propagation of feature annotation.</text>
</comment>